<evidence type="ECO:0000313" key="3">
    <source>
        <dbReference type="Proteomes" id="UP000295304"/>
    </source>
</evidence>
<feature type="domain" description="Rhodanese" evidence="1">
    <location>
        <begin position="20"/>
        <end position="108"/>
    </location>
</feature>
<dbReference type="AlphaFoldDB" id="A0A4R3J8T7"/>
<dbReference type="InterPro" id="IPR036873">
    <property type="entry name" value="Rhodanese-like_dom_sf"/>
</dbReference>
<accession>A0A4R3J8T7</accession>
<dbReference type="GO" id="GO:0016740">
    <property type="term" value="F:transferase activity"/>
    <property type="evidence" value="ECO:0007669"/>
    <property type="project" value="UniProtKB-KW"/>
</dbReference>
<organism evidence="2 3">
    <name type="scientific">Varunaivibrio sulfuroxidans</name>
    <dbReference type="NCBI Taxonomy" id="1773489"/>
    <lineage>
        <taxon>Bacteria</taxon>
        <taxon>Pseudomonadati</taxon>
        <taxon>Pseudomonadota</taxon>
        <taxon>Alphaproteobacteria</taxon>
        <taxon>Rhodospirillales</taxon>
        <taxon>Magnetovibrionaceae</taxon>
        <taxon>Varunaivibrio</taxon>
    </lineage>
</organism>
<dbReference type="SUPFAM" id="SSF52821">
    <property type="entry name" value="Rhodanese/Cell cycle control phosphatase"/>
    <property type="match status" value="1"/>
</dbReference>
<keyword evidence="2" id="KW-0808">Transferase</keyword>
<keyword evidence="3" id="KW-1185">Reference proteome</keyword>
<dbReference type="InterPro" id="IPR001763">
    <property type="entry name" value="Rhodanese-like_dom"/>
</dbReference>
<dbReference type="RefSeq" id="WP_243644806.1">
    <property type="nucleotide sequence ID" value="NZ_CP119676.1"/>
</dbReference>
<dbReference type="InterPro" id="IPR050229">
    <property type="entry name" value="GlpE_sulfurtransferase"/>
</dbReference>
<sequence>MAGSFPVDIDVHTFHDMREKGENLWILDVRQPWETDICAFEDGIRLPLASLPEGVDRIPRDRAVVVVCHHGIRSKHAVSWLRANGFDNAINLSGGIDAWARQMDPTMATY</sequence>
<dbReference type="EMBL" id="SLZW01000008">
    <property type="protein sequence ID" value="TCS61343.1"/>
    <property type="molecule type" value="Genomic_DNA"/>
</dbReference>
<evidence type="ECO:0000313" key="2">
    <source>
        <dbReference type="EMBL" id="TCS61343.1"/>
    </source>
</evidence>
<gene>
    <name evidence="2" type="ORF">EDD55_108143</name>
</gene>
<dbReference type="Gene3D" id="3.40.250.10">
    <property type="entry name" value="Rhodanese-like domain"/>
    <property type="match status" value="1"/>
</dbReference>
<protein>
    <submittedName>
        <fullName evidence="2">Rhodanese-related sulfurtransferase</fullName>
    </submittedName>
</protein>
<dbReference type="PANTHER" id="PTHR43031">
    <property type="entry name" value="FAD-DEPENDENT OXIDOREDUCTASE"/>
    <property type="match status" value="1"/>
</dbReference>
<dbReference type="PROSITE" id="PS50206">
    <property type="entry name" value="RHODANESE_3"/>
    <property type="match status" value="1"/>
</dbReference>
<dbReference type="Proteomes" id="UP000295304">
    <property type="component" value="Unassembled WGS sequence"/>
</dbReference>
<evidence type="ECO:0000259" key="1">
    <source>
        <dbReference type="PROSITE" id="PS50206"/>
    </source>
</evidence>
<name>A0A4R3J8T7_9PROT</name>
<dbReference type="PANTHER" id="PTHR43031:SF17">
    <property type="entry name" value="SULFURTRANSFERASE YTWF-RELATED"/>
    <property type="match status" value="1"/>
</dbReference>
<reference evidence="2 3" key="1">
    <citation type="submission" date="2019-03" db="EMBL/GenBank/DDBJ databases">
        <title>Genomic Encyclopedia of Type Strains, Phase IV (KMG-IV): sequencing the most valuable type-strain genomes for metagenomic binning, comparative biology and taxonomic classification.</title>
        <authorList>
            <person name="Goeker M."/>
        </authorList>
    </citation>
    <scope>NUCLEOTIDE SEQUENCE [LARGE SCALE GENOMIC DNA]</scope>
    <source>
        <strain evidence="2 3">DSM 101688</strain>
    </source>
</reference>
<proteinExistence type="predicted"/>
<dbReference type="Pfam" id="PF00581">
    <property type="entry name" value="Rhodanese"/>
    <property type="match status" value="1"/>
</dbReference>
<comment type="caution">
    <text evidence="2">The sequence shown here is derived from an EMBL/GenBank/DDBJ whole genome shotgun (WGS) entry which is preliminary data.</text>
</comment>
<dbReference type="SMART" id="SM00450">
    <property type="entry name" value="RHOD"/>
    <property type="match status" value="1"/>
</dbReference>